<keyword evidence="2" id="KW-1185">Reference proteome</keyword>
<evidence type="ECO:0000313" key="2">
    <source>
        <dbReference type="Proteomes" id="UP000254920"/>
    </source>
</evidence>
<dbReference type="Proteomes" id="UP000254920">
    <property type="component" value="Unassembled WGS sequence"/>
</dbReference>
<proteinExistence type="predicted"/>
<name>A0A381DIF7_9BACT</name>
<organism evidence="1 2">
    <name type="scientific">Campylobacter sputorum subsp. sputorum</name>
    <dbReference type="NCBI Taxonomy" id="32024"/>
    <lineage>
        <taxon>Bacteria</taxon>
        <taxon>Pseudomonadati</taxon>
        <taxon>Campylobacterota</taxon>
        <taxon>Epsilonproteobacteria</taxon>
        <taxon>Campylobacterales</taxon>
        <taxon>Campylobacteraceae</taxon>
        <taxon>Campylobacter</taxon>
    </lineage>
</organism>
<dbReference type="RefSeq" id="WP_089182888.1">
    <property type="nucleotide sequence ID" value="NZ_CP043427.1"/>
</dbReference>
<dbReference type="EMBL" id="UFVD01000001">
    <property type="protein sequence ID" value="SUX10484.1"/>
    <property type="molecule type" value="Genomic_DNA"/>
</dbReference>
<accession>A0A381DIF7</accession>
<sequence>MKKIVISVNSRDYTITLEDEFAVAFERDMQIFLDGKKTFSVKDLLTAFVQKCQENYFQDRELKELIKNISDELKNDKDYE</sequence>
<dbReference type="AlphaFoldDB" id="A0A381DIF7"/>
<dbReference type="OrthoDB" id="5373199at2"/>
<dbReference type="STRING" id="32024.GCA_000788295_00977"/>
<dbReference type="GeneID" id="93091118"/>
<protein>
    <submittedName>
        <fullName evidence="1">Uncharacterized protein</fullName>
    </submittedName>
</protein>
<gene>
    <name evidence="1" type="ORF">NCTC12475_00681</name>
</gene>
<evidence type="ECO:0000313" key="1">
    <source>
        <dbReference type="EMBL" id="SUX10484.1"/>
    </source>
</evidence>
<reference evidence="1 2" key="1">
    <citation type="submission" date="2018-06" db="EMBL/GenBank/DDBJ databases">
        <authorList>
            <consortium name="Pathogen Informatics"/>
            <person name="Doyle S."/>
        </authorList>
    </citation>
    <scope>NUCLEOTIDE SEQUENCE [LARGE SCALE GENOMIC DNA]</scope>
    <source>
        <strain evidence="1 2">NCTC12475</strain>
    </source>
</reference>